<proteinExistence type="predicted"/>
<sequence length="120" mass="13275">MSTQEDEGEKILISEHLIMKATTDDVALKIDPDTIDPVKDTQLATNYDIKSNVQKESTSKKTTFEVSKSSSKNSNKGDTVENVSDKVEPVTEKVATKDNKKKINDQKQSSSKKSTTKVPK</sequence>
<gene>
    <name evidence="2" type="ORF">BDK51DRAFT_26223</name>
</gene>
<dbReference type="AlphaFoldDB" id="A0A4P9W541"/>
<feature type="compositionally biased region" description="Basic and acidic residues" evidence="1">
    <location>
        <begin position="83"/>
        <end position="105"/>
    </location>
</feature>
<feature type="compositionally biased region" description="Low complexity" evidence="1">
    <location>
        <begin position="106"/>
        <end position="120"/>
    </location>
</feature>
<evidence type="ECO:0000256" key="1">
    <source>
        <dbReference type="SAM" id="MobiDB-lite"/>
    </source>
</evidence>
<protein>
    <submittedName>
        <fullName evidence="2">Uncharacterized protein</fullName>
    </submittedName>
</protein>
<feature type="region of interest" description="Disordered" evidence="1">
    <location>
        <begin position="53"/>
        <end position="120"/>
    </location>
</feature>
<dbReference type="EMBL" id="KZ998235">
    <property type="protein sequence ID" value="RKO86395.1"/>
    <property type="molecule type" value="Genomic_DNA"/>
</dbReference>
<organism evidence="2 3">
    <name type="scientific">Blyttiomyces helicus</name>
    <dbReference type="NCBI Taxonomy" id="388810"/>
    <lineage>
        <taxon>Eukaryota</taxon>
        <taxon>Fungi</taxon>
        <taxon>Fungi incertae sedis</taxon>
        <taxon>Chytridiomycota</taxon>
        <taxon>Chytridiomycota incertae sedis</taxon>
        <taxon>Chytridiomycetes</taxon>
        <taxon>Chytridiomycetes incertae sedis</taxon>
        <taxon>Blyttiomyces</taxon>
    </lineage>
</organism>
<name>A0A4P9W541_9FUNG</name>
<evidence type="ECO:0000313" key="2">
    <source>
        <dbReference type="EMBL" id="RKO86395.1"/>
    </source>
</evidence>
<dbReference type="Proteomes" id="UP000269721">
    <property type="component" value="Unassembled WGS sequence"/>
</dbReference>
<keyword evidence="3" id="KW-1185">Reference proteome</keyword>
<reference evidence="3" key="1">
    <citation type="journal article" date="2018" name="Nat. Microbiol.">
        <title>Leveraging single-cell genomics to expand the fungal tree of life.</title>
        <authorList>
            <person name="Ahrendt S.R."/>
            <person name="Quandt C.A."/>
            <person name="Ciobanu D."/>
            <person name="Clum A."/>
            <person name="Salamov A."/>
            <person name="Andreopoulos B."/>
            <person name="Cheng J.F."/>
            <person name="Woyke T."/>
            <person name="Pelin A."/>
            <person name="Henrissat B."/>
            <person name="Reynolds N.K."/>
            <person name="Benny G.L."/>
            <person name="Smith M.E."/>
            <person name="James T.Y."/>
            <person name="Grigoriev I.V."/>
        </authorList>
    </citation>
    <scope>NUCLEOTIDE SEQUENCE [LARGE SCALE GENOMIC DNA]</scope>
</reference>
<evidence type="ECO:0000313" key="3">
    <source>
        <dbReference type="Proteomes" id="UP000269721"/>
    </source>
</evidence>
<feature type="compositionally biased region" description="Low complexity" evidence="1">
    <location>
        <begin position="67"/>
        <end position="76"/>
    </location>
</feature>
<accession>A0A4P9W541</accession>